<comment type="similarity">
    <text evidence="1">Belongs to the iron-containing alcohol dehydrogenase family.</text>
</comment>
<dbReference type="InterPro" id="IPR034786">
    <property type="entry name" value="MAR"/>
</dbReference>
<dbReference type="Gene3D" id="3.40.50.1970">
    <property type="match status" value="1"/>
</dbReference>
<dbReference type="PANTHER" id="PTHR11496">
    <property type="entry name" value="ALCOHOL DEHYDROGENASE"/>
    <property type="match status" value="1"/>
</dbReference>
<proteinExistence type="inferred from homology"/>
<dbReference type="SUPFAM" id="SSF56796">
    <property type="entry name" value="Dehydroquinate synthase-like"/>
    <property type="match status" value="1"/>
</dbReference>
<organism evidence="6 7">
    <name type="scientific">Arthrobacter bambusae</name>
    <dbReference type="NCBI Taxonomy" id="1338426"/>
    <lineage>
        <taxon>Bacteria</taxon>
        <taxon>Bacillati</taxon>
        <taxon>Actinomycetota</taxon>
        <taxon>Actinomycetes</taxon>
        <taxon>Micrococcales</taxon>
        <taxon>Micrococcaceae</taxon>
        <taxon>Arthrobacter</taxon>
    </lineage>
</organism>
<keyword evidence="3" id="KW-0520">NAD</keyword>
<evidence type="ECO:0000256" key="1">
    <source>
        <dbReference type="ARBA" id="ARBA00007358"/>
    </source>
</evidence>
<dbReference type="CDD" id="cd08177">
    <property type="entry name" value="MAR"/>
    <property type="match status" value="1"/>
</dbReference>
<protein>
    <submittedName>
        <fullName evidence="6">Maleylacetate reductase</fullName>
        <ecNumber evidence="6">1.3.1.32</ecNumber>
    </submittedName>
</protein>
<dbReference type="EC" id="1.3.1.32" evidence="6"/>
<dbReference type="Gene3D" id="1.20.1090.10">
    <property type="entry name" value="Dehydroquinate synthase-like - alpha domain"/>
    <property type="match status" value="1"/>
</dbReference>
<dbReference type="InterPro" id="IPR039697">
    <property type="entry name" value="Alcohol_dehydrogenase_Fe"/>
</dbReference>
<dbReference type="RefSeq" id="WP_354225976.1">
    <property type="nucleotide sequence ID" value="NZ_JBEPSN010000001.1"/>
</dbReference>
<gene>
    <name evidence="6" type="ORF">ABIE37_000260</name>
</gene>
<evidence type="ECO:0000259" key="5">
    <source>
        <dbReference type="Pfam" id="PF25137"/>
    </source>
</evidence>
<feature type="domain" description="Fe-containing alcohol dehydrogenase-like C-terminal" evidence="5">
    <location>
        <begin position="165"/>
        <end position="345"/>
    </location>
</feature>
<comment type="caution">
    <text evidence="6">The sequence shown here is derived from an EMBL/GenBank/DDBJ whole genome shotgun (WGS) entry which is preliminary data.</text>
</comment>
<keyword evidence="7" id="KW-1185">Reference proteome</keyword>
<dbReference type="EMBL" id="JBEPSN010000001">
    <property type="protein sequence ID" value="MET4538505.1"/>
    <property type="molecule type" value="Genomic_DNA"/>
</dbReference>
<dbReference type="GO" id="GO:0018506">
    <property type="term" value="F:maleylacetate reductase activity"/>
    <property type="evidence" value="ECO:0007669"/>
    <property type="project" value="UniProtKB-EC"/>
</dbReference>
<evidence type="ECO:0000313" key="7">
    <source>
        <dbReference type="Proteomes" id="UP001549307"/>
    </source>
</evidence>
<keyword evidence="2 6" id="KW-0560">Oxidoreductase</keyword>
<evidence type="ECO:0000256" key="3">
    <source>
        <dbReference type="ARBA" id="ARBA00023027"/>
    </source>
</evidence>
<dbReference type="Pfam" id="PF25137">
    <property type="entry name" value="ADH_Fe_C"/>
    <property type="match status" value="1"/>
</dbReference>
<dbReference type="InterPro" id="IPR056798">
    <property type="entry name" value="ADH_Fe_C"/>
</dbReference>
<dbReference type="PANTHER" id="PTHR11496:SF102">
    <property type="entry name" value="ALCOHOL DEHYDROGENASE 4"/>
    <property type="match status" value="1"/>
</dbReference>
<dbReference type="InterPro" id="IPR001670">
    <property type="entry name" value="ADH_Fe/GldA"/>
</dbReference>
<dbReference type="GeneID" id="92751241"/>
<accession>A0ABV2P174</accession>
<evidence type="ECO:0000256" key="2">
    <source>
        <dbReference type="ARBA" id="ARBA00023002"/>
    </source>
</evidence>
<evidence type="ECO:0000313" key="6">
    <source>
        <dbReference type="EMBL" id="MET4538505.1"/>
    </source>
</evidence>
<dbReference type="Proteomes" id="UP001549307">
    <property type="component" value="Unassembled WGS sequence"/>
</dbReference>
<evidence type="ECO:0000259" key="4">
    <source>
        <dbReference type="Pfam" id="PF00465"/>
    </source>
</evidence>
<feature type="domain" description="Alcohol dehydrogenase iron-type/glycerol dehydrogenase GldA" evidence="4">
    <location>
        <begin position="10"/>
        <end position="153"/>
    </location>
</feature>
<dbReference type="Pfam" id="PF00465">
    <property type="entry name" value="Fe-ADH"/>
    <property type="match status" value="1"/>
</dbReference>
<reference evidence="6 7" key="1">
    <citation type="submission" date="2024-06" db="EMBL/GenBank/DDBJ databases">
        <title>Sorghum-associated microbial communities from plants grown in Nebraska, USA.</title>
        <authorList>
            <person name="Schachtman D."/>
        </authorList>
    </citation>
    <scope>NUCLEOTIDE SEQUENCE [LARGE SCALE GENOMIC DNA]</scope>
    <source>
        <strain evidence="6 7">3552</strain>
    </source>
</reference>
<name>A0ABV2P174_9MICC</name>
<sequence>MKDFSYQALPMRVVFGAGSIKKLSEEVEALGLKRVLVLSTPFQEELARDISRQLGDASAGVHAEAEMHVPIESAHRARAAAKAANADGYVAVGGGSTTGLGKAIALEFGAPIIAVPTTYAGSEMTPIWGLTADGEKKTGRDPKVLPTSVIYDPDLTLTLPVGMSVTSGFNAIAHAVEALYAPDASPIISQMAEEGTRAMISALPLIAGNPGHPGARSDALFGAWLCGASLGATTMSLHHKLCHILGGTFNLPHAETHTVVLPYALHYNAAFAPEAIAALQRATGAEDPAGYIRRLSVELGAPASLRSLGLDDSDVETVVDLATRNQYANPRPLTEEGIRGLVTAALNGDDLTSSETYIL</sequence>